<protein>
    <submittedName>
        <fullName evidence="1">Uncharacterized protein</fullName>
    </submittedName>
</protein>
<gene>
    <name evidence="1" type="ORF">CN97_12795</name>
</gene>
<dbReference type="STRING" id="195105.CN97_12795"/>
<organism evidence="1 2">
    <name type="scientific">Haematobacter massiliensis</name>
    <dbReference type="NCBI Taxonomy" id="195105"/>
    <lineage>
        <taxon>Bacteria</taxon>
        <taxon>Pseudomonadati</taxon>
        <taxon>Pseudomonadota</taxon>
        <taxon>Alphaproteobacteria</taxon>
        <taxon>Rhodobacterales</taxon>
        <taxon>Paracoccaceae</taxon>
        <taxon>Haematobacter</taxon>
    </lineage>
</organism>
<evidence type="ECO:0000313" key="2">
    <source>
        <dbReference type="Proteomes" id="UP000028826"/>
    </source>
</evidence>
<dbReference type="AlphaFoldDB" id="A0A086Y8T9"/>
<dbReference type="EMBL" id="JGYG01000003">
    <property type="protein sequence ID" value="KFI30689.1"/>
    <property type="molecule type" value="Genomic_DNA"/>
</dbReference>
<proteinExistence type="predicted"/>
<comment type="caution">
    <text evidence="1">The sequence shown here is derived from an EMBL/GenBank/DDBJ whole genome shotgun (WGS) entry which is preliminary data.</text>
</comment>
<dbReference type="Proteomes" id="UP000028826">
    <property type="component" value="Unassembled WGS sequence"/>
</dbReference>
<evidence type="ECO:0000313" key="1">
    <source>
        <dbReference type="EMBL" id="KFI30689.1"/>
    </source>
</evidence>
<accession>A0A086Y8T9</accession>
<keyword evidence="2" id="KW-1185">Reference proteome</keyword>
<sequence>MAYVALFLALTPVVWILAQHLAAQSLYGELQTISKEAETTSPRISPEDIWNREAVSIARLSAAISLGSLIATALGLIALFKTLQSSREATNAALRAVEVQEL</sequence>
<reference evidence="1 2" key="1">
    <citation type="submission" date="2014-03" db="EMBL/GenBank/DDBJ databases">
        <title>Genome of Haematobacter massiliensis CCUG 47968.</title>
        <authorList>
            <person name="Wang D."/>
            <person name="Wang G."/>
        </authorList>
    </citation>
    <scope>NUCLEOTIDE SEQUENCE [LARGE SCALE GENOMIC DNA]</scope>
    <source>
        <strain evidence="1 2">CCUG 47968</strain>
    </source>
</reference>
<name>A0A086Y8T9_9RHOB</name>
<dbReference type="RefSeq" id="WP_035708955.1">
    <property type="nucleotide sequence ID" value="NZ_CAMIFG010000081.1"/>
</dbReference>